<name>A0A1M6RGU4_9BACL</name>
<dbReference type="InterPro" id="IPR041424">
    <property type="entry name" value="CinA_KH"/>
</dbReference>
<protein>
    <recommendedName>
        <fullName evidence="1">Putative competence-damage inducible protein</fullName>
    </recommendedName>
</protein>
<accession>A0A1M6RGU4</accession>
<reference evidence="4" key="1">
    <citation type="submission" date="2016-11" db="EMBL/GenBank/DDBJ databases">
        <authorList>
            <person name="Varghese N."/>
            <person name="Submissions S."/>
        </authorList>
    </citation>
    <scope>NUCLEOTIDE SEQUENCE [LARGE SCALE GENOMIC DNA]</scope>
    <source>
        <strain evidence="4">USBA-503</strain>
    </source>
</reference>
<dbReference type="Gene3D" id="3.40.980.10">
    <property type="entry name" value="MoaB/Mog-like domain"/>
    <property type="match status" value="1"/>
</dbReference>
<dbReference type="AlphaFoldDB" id="A0A1M6RGU4"/>
<dbReference type="Proteomes" id="UP000184016">
    <property type="component" value="Unassembled WGS sequence"/>
</dbReference>
<dbReference type="CDD" id="cd00885">
    <property type="entry name" value="cinA"/>
    <property type="match status" value="1"/>
</dbReference>
<dbReference type="PIRSF" id="PIRSF006728">
    <property type="entry name" value="CinA"/>
    <property type="match status" value="1"/>
</dbReference>
<dbReference type="NCBIfam" id="TIGR00200">
    <property type="entry name" value="cinA_nterm"/>
    <property type="match status" value="1"/>
</dbReference>
<dbReference type="SUPFAM" id="SSF142433">
    <property type="entry name" value="CinA-like"/>
    <property type="match status" value="1"/>
</dbReference>
<organism evidence="3 4">
    <name type="scientific">Alicyclobacillus tolerans</name>
    <dbReference type="NCBI Taxonomy" id="90970"/>
    <lineage>
        <taxon>Bacteria</taxon>
        <taxon>Bacillati</taxon>
        <taxon>Bacillota</taxon>
        <taxon>Bacilli</taxon>
        <taxon>Bacillales</taxon>
        <taxon>Alicyclobacillaceae</taxon>
        <taxon>Alicyclobacillus</taxon>
    </lineage>
</organism>
<dbReference type="InterPro" id="IPR036653">
    <property type="entry name" value="CinA-like_C"/>
</dbReference>
<dbReference type="Gene3D" id="3.30.70.2860">
    <property type="match status" value="1"/>
</dbReference>
<proteinExistence type="inferred from homology"/>
<dbReference type="Pfam" id="PF02464">
    <property type="entry name" value="CinA"/>
    <property type="match status" value="1"/>
</dbReference>
<dbReference type="SUPFAM" id="SSF53218">
    <property type="entry name" value="Molybdenum cofactor biosynthesis proteins"/>
    <property type="match status" value="1"/>
</dbReference>
<dbReference type="InterPro" id="IPR036425">
    <property type="entry name" value="MoaB/Mog-like_dom_sf"/>
</dbReference>
<evidence type="ECO:0000313" key="4">
    <source>
        <dbReference type="Proteomes" id="UP000184016"/>
    </source>
</evidence>
<dbReference type="Pfam" id="PF18146">
    <property type="entry name" value="CinA_KH"/>
    <property type="match status" value="1"/>
</dbReference>
<evidence type="ECO:0000259" key="2">
    <source>
        <dbReference type="SMART" id="SM00852"/>
    </source>
</evidence>
<feature type="domain" description="MoaB/Mog" evidence="2">
    <location>
        <begin position="8"/>
        <end position="174"/>
    </location>
</feature>
<dbReference type="NCBIfam" id="TIGR00177">
    <property type="entry name" value="molyb_syn"/>
    <property type="match status" value="1"/>
</dbReference>
<dbReference type="Pfam" id="PF00994">
    <property type="entry name" value="MoCF_biosynth"/>
    <property type="match status" value="1"/>
</dbReference>
<dbReference type="InterPro" id="IPR001453">
    <property type="entry name" value="MoaB/Mog_dom"/>
</dbReference>
<dbReference type="STRING" id="1830138.SAMN05443507_1126"/>
<dbReference type="PANTHER" id="PTHR13939:SF0">
    <property type="entry name" value="NMN AMIDOHYDROLASE-LIKE PROTEIN YFAY"/>
    <property type="match status" value="1"/>
</dbReference>
<evidence type="ECO:0000256" key="1">
    <source>
        <dbReference type="HAMAP-Rule" id="MF_00226"/>
    </source>
</evidence>
<dbReference type="InterPro" id="IPR008136">
    <property type="entry name" value="CinA_C"/>
</dbReference>
<dbReference type="HAMAP" id="MF_00226_B">
    <property type="entry name" value="CinA_B"/>
    <property type="match status" value="1"/>
</dbReference>
<dbReference type="InterPro" id="IPR050101">
    <property type="entry name" value="CinA"/>
</dbReference>
<keyword evidence="4" id="KW-1185">Reference proteome</keyword>
<dbReference type="EMBL" id="FRAF01000012">
    <property type="protein sequence ID" value="SHK31577.1"/>
    <property type="molecule type" value="Genomic_DNA"/>
</dbReference>
<gene>
    <name evidence="1" type="primary">cinA</name>
    <name evidence="3" type="ORF">SAMN05443507_1126</name>
</gene>
<dbReference type="InterPro" id="IPR008135">
    <property type="entry name" value="Competence-induced_CinA"/>
</dbReference>
<dbReference type="Gene3D" id="3.90.950.20">
    <property type="entry name" value="CinA-like"/>
    <property type="match status" value="1"/>
</dbReference>
<sequence>MAAACEAELIAVGSEILLGQIHNRHAQYISEEFAKHGLYVYYHTAVGDNFERIVESFRIASQRANVVIVTGGLGPTVDDLTKEALADYLGRNLIMDENALREVEAYFAKRQRPMPESNRKQALCIEGGRLLANPNGTAPGQYVEQEGIHYFLLPGPPLEMHPMLLAEVIPTLERLFGNQKVVRSRVLHFCGIGESDVDAQVRDLTATSNPTVAPLAGEGEMLLRITASAANESSAWSKIAPVEAEIRRRLGGYIYGVDEENLQSAVVNRLHNSGLTLAVAESCTGGLVQSMLTQLPGVSSVYRGGVVAYHNEIKNKILHVSSQVLLQHGAVSRETAIAMAQGVKDALDADWGLSVTGIAGPSGGSDEKPVGTVYIGVAGLDGVSEAYSLHLRGSREQIQIRSAKQALWRLWQHLHS</sequence>
<dbReference type="NCBIfam" id="TIGR00199">
    <property type="entry name" value="PncC_domain"/>
    <property type="match status" value="1"/>
</dbReference>
<dbReference type="NCBIfam" id="NF001813">
    <property type="entry name" value="PRK00549.1"/>
    <property type="match status" value="1"/>
</dbReference>
<comment type="similarity">
    <text evidence="1">Belongs to the CinA family.</text>
</comment>
<dbReference type="SMART" id="SM00852">
    <property type="entry name" value="MoCF_biosynth"/>
    <property type="match status" value="1"/>
</dbReference>
<dbReference type="PANTHER" id="PTHR13939">
    <property type="entry name" value="NICOTINAMIDE-NUCLEOTIDE AMIDOHYDROLASE PNCC"/>
    <property type="match status" value="1"/>
</dbReference>
<evidence type="ECO:0000313" key="3">
    <source>
        <dbReference type="EMBL" id="SHK31577.1"/>
    </source>
</evidence>